<keyword evidence="1" id="KW-0547">Nucleotide-binding</keyword>
<evidence type="ECO:0000313" key="4">
    <source>
        <dbReference type="EMBL" id="MEI4462533.1"/>
    </source>
</evidence>
<evidence type="ECO:0000256" key="2">
    <source>
        <dbReference type="ARBA" id="ARBA00022840"/>
    </source>
</evidence>
<dbReference type="CDD" id="cd00267">
    <property type="entry name" value="ABC_ATPase"/>
    <property type="match status" value="1"/>
</dbReference>
<keyword evidence="2 4" id="KW-0067">ATP-binding</keyword>
<dbReference type="Proteomes" id="UP001387110">
    <property type="component" value="Unassembled WGS sequence"/>
</dbReference>
<evidence type="ECO:0000259" key="3">
    <source>
        <dbReference type="SMART" id="SM00382"/>
    </source>
</evidence>
<accession>A0ABU8EHY9</accession>
<dbReference type="PANTHER" id="PTHR24220:SF684">
    <property type="entry name" value="FE(3+) IONS IMPORT ATP-BINDING PROTEIN FBPC"/>
    <property type="match status" value="1"/>
</dbReference>
<gene>
    <name evidence="4" type="ORF">SZL87_08880</name>
</gene>
<sequence>MPIMYIDTNREERLRQQAGEHEQLILTPERLLHGRVRDLLATDSLFRAGELATLLGLEAFFEAESSELSSGEQQLVGLGHALSSSPKALFLSEPFLFLDHVRRKRLMGLLEEIERRFDCQIHCSMTIQSDLAITSRATELTGRVLNRIENVQHRYPLQTRYALVTAKLSFHQGERIAIIGANGSGKSTLLRLALGVERPLYGKVRRSGETHYVPAHPMLAPLDDRSGSFTTQKKRLLDGIDWSKDSYYFDEPTAGLDDSARMAFVASWKQNSANLIVMATHDPVLIRAAERIIYLVHGEVAFDGPTKDFLQESRLFV</sequence>
<dbReference type="InterPro" id="IPR027417">
    <property type="entry name" value="P-loop_NTPase"/>
</dbReference>
<proteinExistence type="predicted"/>
<dbReference type="InterPro" id="IPR015854">
    <property type="entry name" value="ABC_transpr_LolD-like"/>
</dbReference>
<dbReference type="EMBL" id="JBAWKY010000002">
    <property type="protein sequence ID" value="MEI4462533.1"/>
    <property type="molecule type" value="Genomic_DNA"/>
</dbReference>
<feature type="domain" description="AAA+ ATPase" evidence="3">
    <location>
        <begin position="172"/>
        <end position="299"/>
    </location>
</feature>
<protein>
    <submittedName>
        <fullName evidence="4">ATP-binding cassette domain-containing protein</fullName>
    </submittedName>
</protein>
<dbReference type="SUPFAM" id="SSF52540">
    <property type="entry name" value="P-loop containing nucleoside triphosphate hydrolases"/>
    <property type="match status" value="2"/>
</dbReference>
<name>A0ABU8EHY9_9BACL</name>
<reference evidence="4 5" key="1">
    <citation type="submission" date="2023-12" db="EMBL/GenBank/DDBJ databases">
        <authorList>
            <person name="Easwaran N."/>
            <person name="Lazarus H.P.S."/>
        </authorList>
    </citation>
    <scope>NUCLEOTIDE SEQUENCE [LARGE SCALE GENOMIC DNA]</scope>
    <source>
        <strain evidence="4 5">VIT-2023</strain>
    </source>
</reference>
<keyword evidence="5" id="KW-1185">Reference proteome</keyword>
<dbReference type="Pfam" id="PF00005">
    <property type="entry name" value="ABC_tran"/>
    <property type="match status" value="1"/>
</dbReference>
<dbReference type="GO" id="GO:0005524">
    <property type="term" value="F:ATP binding"/>
    <property type="evidence" value="ECO:0007669"/>
    <property type="project" value="UniProtKB-KW"/>
</dbReference>
<evidence type="ECO:0000313" key="5">
    <source>
        <dbReference type="Proteomes" id="UP001387110"/>
    </source>
</evidence>
<dbReference type="RefSeq" id="WP_336449199.1">
    <property type="nucleotide sequence ID" value="NZ_JBAWKY010000002.1"/>
</dbReference>
<dbReference type="Gene3D" id="3.40.50.300">
    <property type="entry name" value="P-loop containing nucleotide triphosphate hydrolases"/>
    <property type="match status" value="3"/>
</dbReference>
<dbReference type="SMART" id="SM00382">
    <property type="entry name" value="AAA"/>
    <property type="match status" value="1"/>
</dbReference>
<evidence type="ECO:0000256" key="1">
    <source>
        <dbReference type="ARBA" id="ARBA00022741"/>
    </source>
</evidence>
<comment type="caution">
    <text evidence="4">The sequence shown here is derived from an EMBL/GenBank/DDBJ whole genome shotgun (WGS) entry which is preliminary data.</text>
</comment>
<dbReference type="InterPro" id="IPR003593">
    <property type="entry name" value="AAA+_ATPase"/>
</dbReference>
<dbReference type="InterPro" id="IPR003439">
    <property type="entry name" value="ABC_transporter-like_ATP-bd"/>
</dbReference>
<organism evidence="4 5">
    <name type="scientific">Exiguobacterium indicum</name>
    <dbReference type="NCBI Taxonomy" id="296995"/>
    <lineage>
        <taxon>Bacteria</taxon>
        <taxon>Bacillati</taxon>
        <taxon>Bacillota</taxon>
        <taxon>Bacilli</taxon>
        <taxon>Bacillales</taxon>
        <taxon>Bacillales Family XII. Incertae Sedis</taxon>
        <taxon>Exiguobacterium</taxon>
    </lineage>
</organism>
<dbReference type="PANTHER" id="PTHR24220">
    <property type="entry name" value="IMPORT ATP-BINDING PROTEIN"/>
    <property type="match status" value="1"/>
</dbReference>